<evidence type="ECO:0000256" key="5">
    <source>
        <dbReference type="ARBA" id="ARBA00022989"/>
    </source>
</evidence>
<dbReference type="AlphaFoldDB" id="A0A101HSE2"/>
<feature type="transmembrane region" description="Helical" evidence="7">
    <location>
        <begin position="128"/>
        <end position="146"/>
    </location>
</feature>
<feature type="transmembrane region" description="Helical" evidence="7">
    <location>
        <begin position="216"/>
        <end position="235"/>
    </location>
</feature>
<keyword evidence="3" id="KW-1003">Cell membrane</keyword>
<evidence type="ECO:0000256" key="6">
    <source>
        <dbReference type="ARBA" id="ARBA00023136"/>
    </source>
</evidence>
<sequence>MKRILSVIIALLFFFMIVTVLNSDSSDSMGIPRYGEVKLSERVSAKYIEKSVNENQDEIRFGVTADAETGSANMVTSIVVNYRSFDTLGEVTVLFISATGVGLLLGGGRKRIGSVISVSPVVKTASRVIAPMLMVLGIYIFVHGHLTPGGGFPGGAIMAAGFLLLVAVDDEKRAYKGLKILEGTMGLLYVFIGIAGLLISGSFLENFLPTGVVGELFSAGIIPVVYSVIGLKVGAELSGIVDDFISEGGDEI</sequence>
<evidence type="ECO:0000256" key="1">
    <source>
        <dbReference type="ARBA" id="ARBA00004651"/>
    </source>
</evidence>
<evidence type="ECO:0000313" key="10">
    <source>
        <dbReference type="EMBL" id="KUK82145.1"/>
    </source>
</evidence>
<dbReference type="InterPro" id="IPR050622">
    <property type="entry name" value="CPA3_antiporter_subunitB"/>
</dbReference>
<dbReference type="PANTHER" id="PTHR33932:SF4">
    <property type="entry name" value="NA(+)_H(+) ANTIPORTER SUBUNIT B"/>
    <property type="match status" value="1"/>
</dbReference>
<dbReference type="InterPro" id="IPR046806">
    <property type="entry name" value="MrpA_C/MbhE"/>
</dbReference>
<dbReference type="PATRIC" id="fig|1184387.3.peg.446"/>
<dbReference type="PANTHER" id="PTHR33932">
    <property type="entry name" value="NA(+)/H(+) ANTIPORTER SUBUNIT B"/>
    <property type="match status" value="1"/>
</dbReference>
<feature type="transmembrane region" description="Helical" evidence="7">
    <location>
        <begin position="180"/>
        <end position="204"/>
    </location>
</feature>
<gene>
    <name evidence="10" type="ORF">XD94_0153</name>
</gene>
<name>A0A101HSE2_9BACT</name>
<dbReference type="Pfam" id="PF20501">
    <property type="entry name" value="MbhE"/>
    <property type="match status" value="1"/>
</dbReference>
<dbReference type="Pfam" id="PF04039">
    <property type="entry name" value="MnhB"/>
    <property type="match status" value="1"/>
</dbReference>
<evidence type="ECO:0000256" key="7">
    <source>
        <dbReference type="SAM" id="Phobius"/>
    </source>
</evidence>
<accession>A0A101HSE2</accession>
<organism evidence="10 11">
    <name type="scientific">Mesotoga prima</name>
    <dbReference type="NCBI Taxonomy" id="1184387"/>
    <lineage>
        <taxon>Bacteria</taxon>
        <taxon>Thermotogati</taxon>
        <taxon>Thermotogota</taxon>
        <taxon>Thermotogae</taxon>
        <taxon>Kosmotogales</taxon>
        <taxon>Kosmotogaceae</taxon>
        <taxon>Mesotoga</taxon>
    </lineage>
</organism>
<feature type="transmembrane region" description="Helical" evidence="7">
    <location>
        <begin position="87"/>
        <end position="107"/>
    </location>
</feature>
<proteinExistence type="inferred from homology"/>
<evidence type="ECO:0000259" key="9">
    <source>
        <dbReference type="Pfam" id="PF20501"/>
    </source>
</evidence>
<dbReference type="Proteomes" id="UP000054092">
    <property type="component" value="Unassembled WGS sequence"/>
</dbReference>
<reference evidence="11" key="1">
    <citation type="journal article" date="2015" name="MBio">
        <title>Genome-Resolved Metagenomic Analysis Reveals Roles for Candidate Phyla and Other Microbial Community Members in Biogeochemical Transformations in Oil Reservoirs.</title>
        <authorList>
            <person name="Hu P."/>
            <person name="Tom L."/>
            <person name="Singh A."/>
            <person name="Thomas B.C."/>
            <person name="Baker B.J."/>
            <person name="Piceno Y.M."/>
            <person name="Andersen G.L."/>
            <person name="Banfield J.F."/>
        </authorList>
    </citation>
    <scope>NUCLEOTIDE SEQUENCE [LARGE SCALE GENOMIC DNA]</scope>
</reference>
<evidence type="ECO:0000313" key="11">
    <source>
        <dbReference type="Proteomes" id="UP000054092"/>
    </source>
</evidence>
<evidence type="ECO:0000259" key="8">
    <source>
        <dbReference type="Pfam" id="PF04039"/>
    </source>
</evidence>
<keyword evidence="6 7" id="KW-0472">Membrane</keyword>
<dbReference type="InterPro" id="IPR007182">
    <property type="entry name" value="MnhB"/>
</dbReference>
<comment type="similarity">
    <text evidence="2">Belongs to the CPA3 antiporters (TC 2.A.63) subunit B family.</text>
</comment>
<feature type="domain" description="Na+/H+ antiporter MnhB subunit-related protein" evidence="8">
    <location>
        <begin position="121"/>
        <end position="237"/>
    </location>
</feature>
<comment type="caution">
    <text evidence="10">The sequence shown here is derived from an EMBL/GenBank/DDBJ whole genome shotgun (WGS) entry which is preliminary data.</text>
</comment>
<keyword evidence="5 7" id="KW-1133">Transmembrane helix</keyword>
<evidence type="ECO:0000256" key="4">
    <source>
        <dbReference type="ARBA" id="ARBA00022692"/>
    </source>
</evidence>
<comment type="subcellular location">
    <subcellularLocation>
        <location evidence="1">Cell membrane</location>
        <topology evidence="1">Multi-pass membrane protein</topology>
    </subcellularLocation>
</comment>
<evidence type="ECO:0000256" key="3">
    <source>
        <dbReference type="ARBA" id="ARBA00022475"/>
    </source>
</evidence>
<feature type="domain" description="MrpA C-terminal/MbhE" evidence="9">
    <location>
        <begin position="63"/>
        <end position="105"/>
    </location>
</feature>
<keyword evidence="4 7" id="KW-0812">Transmembrane</keyword>
<evidence type="ECO:0000256" key="2">
    <source>
        <dbReference type="ARBA" id="ARBA00009425"/>
    </source>
</evidence>
<protein>
    <submittedName>
        <fullName evidence="10">Multisubunit Na+/H+ antiporter, MnhB subunit</fullName>
    </submittedName>
</protein>
<feature type="transmembrane region" description="Helical" evidence="7">
    <location>
        <begin position="152"/>
        <end position="168"/>
    </location>
</feature>
<dbReference type="GO" id="GO:0005886">
    <property type="term" value="C:plasma membrane"/>
    <property type="evidence" value="ECO:0007669"/>
    <property type="project" value="UniProtKB-SubCell"/>
</dbReference>
<dbReference type="EMBL" id="LGGP01000013">
    <property type="protein sequence ID" value="KUK82145.1"/>
    <property type="molecule type" value="Genomic_DNA"/>
</dbReference>